<accession>A0A2N9J8W7</accession>
<gene>
    <name evidence="12" type="ORF">FSB_LOCUS60713</name>
</gene>
<dbReference type="PANTHER" id="PTHR48007">
    <property type="entry name" value="LEUCINE-RICH REPEAT RECEPTOR-LIKE PROTEIN KINASE PXC1"/>
    <property type="match status" value="1"/>
</dbReference>
<evidence type="ECO:0000256" key="3">
    <source>
        <dbReference type="ARBA" id="ARBA00022692"/>
    </source>
</evidence>
<evidence type="ECO:0000256" key="2">
    <source>
        <dbReference type="ARBA" id="ARBA00022614"/>
    </source>
</evidence>
<keyword evidence="4" id="KW-0732">Signal</keyword>
<dbReference type="Gene3D" id="3.30.200.20">
    <property type="entry name" value="Phosphorylase Kinase, domain 1"/>
    <property type="match status" value="1"/>
</dbReference>
<reference evidence="12" key="1">
    <citation type="submission" date="2018-02" db="EMBL/GenBank/DDBJ databases">
        <authorList>
            <person name="Cohen D.B."/>
            <person name="Kent A.D."/>
        </authorList>
    </citation>
    <scope>NUCLEOTIDE SEQUENCE</scope>
</reference>
<evidence type="ECO:0000256" key="10">
    <source>
        <dbReference type="SAM" id="Phobius"/>
    </source>
</evidence>
<evidence type="ECO:0000256" key="8">
    <source>
        <dbReference type="ARBA" id="ARBA00023180"/>
    </source>
</evidence>
<dbReference type="InterPro" id="IPR001611">
    <property type="entry name" value="Leu-rich_rpt"/>
</dbReference>
<dbReference type="Gene3D" id="3.80.10.10">
    <property type="entry name" value="Ribonuclease Inhibitor"/>
    <property type="match status" value="1"/>
</dbReference>
<feature type="transmembrane region" description="Helical" evidence="10">
    <location>
        <begin position="230"/>
        <end position="254"/>
    </location>
</feature>
<dbReference type="InterPro" id="IPR011009">
    <property type="entry name" value="Kinase-like_dom_sf"/>
</dbReference>
<dbReference type="Pfam" id="PF07714">
    <property type="entry name" value="PK_Tyr_Ser-Thr"/>
    <property type="match status" value="1"/>
</dbReference>
<comment type="subcellular location">
    <subcellularLocation>
        <location evidence="1">Membrane</location>
    </subcellularLocation>
</comment>
<dbReference type="Gene3D" id="1.10.510.10">
    <property type="entry name" value="Transferase(Phosphotransferase) domain 1"/>
    <property type="match status" value="1"/>
</dbReference>
<dbReference type="InterPro" id="IPR046959">
    <property type="entry name" value="PRK1-6/SRF4-like"/>
</dbReference>
<dbReference type="InterPro" id="IPR025875">
    <property type="entry name" value="Leu-rich_rpt_4"/>
</dbReference>
<dbReference type="EMBL" id="OIVN01006424">
    <property type="protein sequence ID" value="SPD32831.1"/>
    <property type="molecule type" value="Genomic_DNA"/>
</dbReference>
<feature type="region of interest" description="Disordered" evidence="9">
    <location>
        <begin position="205"/>
        <end position="225"/>
    </location>
</feature>
<dbReference type="InterPro" id="IPR000719">
    <property type="entry name" value="Prot_kinase_dom"/>
</dbReference>
<keyword evidence="2" id="KW-0433">Leucine-rich repeat</keyword>
<evidence type="ECO:0000256" key="9">
    <source>
        <dbReference type="SAM" id="MobiDB-lite"/>
    </source>
</evidence>
<dbReference type="GO" id="GO:0016020">
    <property type="term" value="C:membrane"/>
    <property type="evidence" value="ECO:0007669"/>
    <property type="project" value="UniProtKB-SubCell"/>
</dbReference>
<dbReference type="PANTHER" id="PTHR48007:SF77">
    <property type="entry name" value="PROTEIN KINASE DOMAIN-CONTAINING PROTEIN"/>
    <property type="match status" value="1"/>
</dbReference>
<evidence type="ECO:0000256" key="5">
    <source>
        <dbReference type="ARBA" id="ARBA00022737"/>
    </source>
</evidence>
<keyword evidence="7 10" id="KW-0472">Membrane</keyword>
<protein>
    <recommendedName>
        <fullName evidence="11">Protein kinase domain-containing protein</fullName>
    </recommendedName>
</protein>
<dbReference type="FunFam" id="3.80.10.10:FF:000041">
    <property type="entry name" value="LRR receptor-like serine/threonine-protein kinase ERECTA"/>
    <property type="match status" value="1"/>
</dbReference>
<evidence type="ECO:0000256" key="4">
    <source>
        <dbReference type="ARBA" id="ARBA00022729"/>
    </source>
</evidence>
<dbReference type="Pfam" id="PF12799">
    <property type="entry name" value="LRR_4"/>
    <property type="match status" value="1"/>
</dbReference>
<keyword evidence="3 10" id="KW-0812">Transmembrane</keyword>
<keyword evidence="6 10" id="KW-1133">Transmembrane helix</keyword>
<feature type="transmembrane region" description="Helical" evidence="10">
    <location>
        <begin position="7"/>
        <end position="26"/>
    </location>
</feature>
<evidence type="ECO:0000256" key="7">
    <source>
        <dbReference type="ARBA" id="ARBA00023136"/>
    </source>
</evidence>
<dbReference type="GO" id="GO:0005524">
    <property type="term" value="F:ATP binding"/>
    <property type="evidence" value="ECO:0007669"/>
    <property type="project" value="InterPro"/>
</dbReference>
<evidence type="ECO:0000313" key="12">
    <source>
        <dbReference type="EMBL" id="SPD32831.1"/>
    </source>
</evidence>
<dbReference type="SUPFAM" id="SSF56112">
    <property type="entry name" value="Protein kinase-like (PK-like)"/>
    <property type="match status" value="1"/>
</dbReference>
<dbReference type="PROSITE" id="PS50011">
    <property type="entry name" value="PROTEIN_KINASE_DOM"/>
    <property type="match status" value="1"/>
</dbReference>
<evidence type="ECO:0000259" key="11">
    <source>
        <dbReference type="PROSITE" id="PS50011"/>
    </source>
</evidence>
<sequence length="644" mass="72718">MQNKRDFILFLTKLVCIAVLPLFIMVCMGGQSSESESLFNLIKAVDPQNVLGIGWNGLVPHPCLHKLMGVKCNSQCTTIVEIRLENLNLSGIVDVDSLCKLSNLRVLSLAKNQIRGNIPNSILHCTRLTYLNLSNNHLSGRLPLALTKLKYLRRLDISNNHFTSIMPHFMHELKPLYTYYSKSSAVQRISTVDWVEEVHSIHTLSESPQSSESYADQESNESNAGNEHSYAGWDILIPLVLGVGLFLLFIYIVGQKAKNSAKEREILKNLQDSPLKTPPAKAREEVKPVERHSELVFLVEEHERFELEELLEATADLKSQTLCSSLYKVILKNSALYAVKRLKQLQVSFEEFSQTMRQIGSLKHPNMLPLVAYHSTNEEKLFIYKYQSHGSLLNLLEDYIEGKRDFPWELRLSIASGIARGLNFIYQSSDNGEIIPHGNLKLSNILLDENNDPLISEYGYSKFLDPVKACILTSNGYTAPEKSLTEQGDVFSFGVILLELLTSKTVEKSGIDLPKWVRAMVREEWTGEVFDKEVSKAATQWAFPLLNIALKCVSDSAENRPNISEIWEKIEEVVNAQRDHSNSPRTCCESNQHECCLLHTILPDTWDGILLDQIIEALSHVEFLLARLWIRVQIGGSSPLLAST</sequence>
<dbReference type="GO" id="GO:0004672">
    <property type="term" value="F:protein kinase activity"/>
    <property type="evidence" value="ECO:0007669"/>
    <property type="project" value="InterPro"/>
</dbReference>
<dbReference type="InterPro" id="IPR001245">
    <property type="entry name" value="Ser-Thr/Tyr_kinase_cat_dom"/>
</dbReference>
<dbReference type="SUPFAM" id="SSF52058">
    <property type="entry name" value="L domain-like"/>
    <property type="match status" value="1"/>
</dbReference>
<keyword evidence="8" id="KW-0325">Glycoprotein</keyword>
<feature type="domain" description="Protein kinase" evidence="11">
    <location>
        <begin position="312"/>
        <end position="574"/>
    </location>
</feature>
<organism evidence="12">
    <name type="scientific">Fagus sylvatica</name>
    <name type="common">Beechnut</name>
    <dbReference type="NCBI Taxonomy" id="28930"/>
    <lineage>
        <taxon>Eukaryota</taxon>
        <taxon>Viridiplantae</taxon>
        <taxon>Streptophyta</taxon>
        <taxon>Embryophyta</taxon>
        <taxon>Tracheophyta</taxon>
        <taxon>Spermatophyta</taxon>
        <taxon>Magnoliopsida</taxon>
        <taxon>eudicotyledons</taxon>
        <taxon>Gunneridae</taxon>
        <taxon>Pentapetalae</taxon>
        <taxon>rosids</taxon>
        <taxon>fabids</taxon>
        <taxon>Fagales</taxon>
        <taxon>Fagaceae</taxon>
        <taxon>Fagus</taxon>
    </lineage>
</organism>
<dbReference type="AlphaFoldDB" id="A0A2N9J8W7"/>
<name>A0A2N9J8W7_FAGSY</name>
<proteinExistence type="predicted"/>
<evidence type="ECO:0000256" key="1">
    <source>
        <dbReference type="ARBA" id="ARBA00004370"/>
    </source>
</evidence>
<keyword evidence="5" id="KW-0677">Repeat</keyword>
<dbReference type="InterPro" id="IPR032675">
    <property type="entry name" value="LRR_dom_sf"/>
</dbReference>
<dbReference type="Pfam" id="PF00560">
    <property type="entry name" value="LRR_1"/>
    <property type="match status" value="1"/>
</dbReference>
<evidence type="ECO:0000256" key="6">
    <source>
        <dbReference type="ARBA" id="ARBA00022989"/>
    </source>
</evidence>